<dbReference type="GO" id="GO:0006422">
    <property type="term" value="P:aspartyl-tRNA aminoacylation"/>
    <property type="evidence" value="ECO:0007669"/>
    <property type="project" value="UniProtKB-UniRule"/>
</dbReference>
<dbReference type="PROSITE" id="PS50862">
    <property type="entry name" value="AA_TRNA_LIGASE_II"/>
    <property type="match status" value="1"/>
</dbReference>
<dbReference type="InterPro" id="IPR004524">
    <property type="entry name" value="Asp-tRNA-ligase_1"/>
</dbReference>
<dbReference type="GO" id="GO:0005524">
    <property type="term" value="F:ATP binding"/>
    <property type="evidence" value="ECO:0007669"/>
    <property type="project" value="UniProtKB-UniRule"/>
</dbReference>
<dbReference type="InterPro" id="IPR002312">
    <property type="entry name" value="Asp/Asn-tRNA-synth_IIb"/>
</dbReference>
<dbReference type="NCBIfam" id="NF001750">
    <property type="entry name" value="PRK00476.1"/>
    <property type="match status" value="1"/>
</dbReference>
<protein>
    <recommendedName>
        <fullName evidence="7">Aspartate--tRNA ligase</fullName>
        <ecNumber evidence="7">6.1.1.12</ecNumber>
    </recommendedName>
    <alternativeName>
        <fullName evidence="7">Aspartyl-tRNA synthetase</fullName>
        <shortName evidence="7">AspRS</shortName>
    </alternativeName>
</protein>
<evidence type="ECO:0000313" key="9">
    <source>
        <dbReference type="EMBL" id="OGH66572.1"/>
    </source>
</evidence>
<dbReference type="Proteomes" id="UP000178742">
    <property type="component" value="Unassembled WGS sequence"/>
</dbReference>
<gene>
    <name evidence="7" type="primary">aspS</name>
    <name evidence="9" type="ORF">A3B90_00870</name>
</gene>
<dbReference type="SUPFAM" id="SSF55681">
    <property type="entry name" value="Class II aaRS and biotin synthetases"/>
    <property type="match status" value="1"/>
</dbReference>
<feature type="domain" description="Aminoacyl-transfer RNA synthetases class-II family profile" evidence="8">
    <location>
        <begin position="146"/>
        <end position="553"/>
    </location>
</feature>
<evidence type="ECO:0000313" key="10">
    <source>
        <dbReference type="Proteomes" id="UP000178742"/>
    </source>
</evidence>
<dbReference type="InterPro" id="IPR004115">
    <property type="entry name" value="GAD-like_sf"/>
</dbReference>
<dbReference type="GO" id="GO:0003676">
    <property type="term" value="F:nucleic acid binding"/>
    <property type="evidence" value="ECO:0007669"/>
    <property type="project" value="InterPro"/>
</dbReference>
<dbReference type="PRINTS" id="PR01042">
    <property type="entry name" value="TRNASYNTHASP"/>
</dbReference>
<dbReference type="EC" id="6.1.1.12" evidence="7"/>
<feature type="region of interest" description="Aspartate" evidence="7">
    <location>
        <begin position="200"/>
        <end position="203"/>
    </location>
</feature>
<evidence type="ECO:0000256" key="4">
    <source>
        <dbReference type="ARBA" id="ARBA00022840"/>
    </source>
</evidence>
<keyword evidence="6 7" id="KW-0030">Aminoacyl-tRNA synthetase</keyword>
<dbReference type="EMBL" id="MFPX01000015">
    <property type="protein sequence ID" value="OGH66572.1"/>
    <property type="molecule type" value="Genomic_DNA"/>
</dbReference>
<comment type="catalytic activity">
    <reaction evidence="7">
        <text>tRNA(Asp) + L-aspartate + ATP = L-aspartyl-tRNA(Asp) + AMP + diphosphate</text>
        <dbReference type="Rhea" id="RHEA:19649"/>
        <dbReference type="Rhea" id="RHEA-COMP:9660"/>
        <dbReference type="Rhea" id="RHEA-COMP:9678"/>
        <dbReference type="ChEBI" id="CHEBI:29991"/>
        <dbReference type="ChEBI" id="CHEBI:30616"/>
        <dbReference type="ChEBI" id="CHEBI:33019"/>
        <dbReference type="ChEBI" id="CHEBI:78442"/>
        <dbReference type="ChEBI" id="CHEBI:78516"/>
        <dbReference type="ChEBI" id="CHEBI:456215"/>
        <dbReference type="EC" id="6.1.1.12"/>
    </reaction>
</comment>
<comment type="subcellular location">
    <subcellularLocation>
        <location evidence="7">Cytoplasm</location>
    </subcellularLocation>
</comment>
<feature type="binding site" evidence="7">
    <location>
        <position position="489"/>
    </location>
    <ligand>
        <name>L-aspartate</name>
        <dbReference type="ChEBI" id="CHEBI:29991"/>
    </ligand>
</feature>
<feature type="binding site" evidence="7">
    <location>
        <position position="222"/>
    </location>
    <ligand>
        <name>L-aspartate</name>
        <dbReference type="ChEBI" id="CHEBI:29991"/>
    </ligand>
</feature>
<dbReference type="InterPro" id="IPR004365">
    <property type="entry name" value="NA-bd_OB_tRNA"/>
</dbReference>
<dbReference type="AlphaFoldDB" id="A0A1F6M4K0"/>
<dbReference type="CDD" id="cd04317">
    <property type="entry name" value="EcAspRS_like_N"/>
    <property type="match status" value="1"/>
</dbReference>
<dbReference type="CDD" id="cd00777">
    <property type="entry name" value="AspRS_core"/>
    <property type="match status" value="1"/>
</dbReference>
<sequence length="587" mass="66742">MYRTHTCGELSLKNVGEEVMLAGWVHKRRDFGSLAFVDLRDRYGLTQVVFNPEKMGDMSVVEGLKYEYVISLKGTVVKRDEKSINSDMATGEVEVLATSVEVLSTAKAMPFEIFDTNKGEDDEDLRLKFRFLELRREKLKNNILFRAKMITFIRQWMETRNFIDISTPILTVSSPEGARDFLVPSRIHPGKFYALPQAPQQYKQLLMVAGFDRYYQVAPCMRDEDPRADRSPGEFYQLDCETSFMTQDEFFALMEPLFIELTEKVAGKKVQNNPFPRIPFKECMEMYGSDRPDLRFGLKIHNVSEWAKASEFKVFQEAEYVRAMFVPGGENFSRSEIDGELTDVVKRAKAKGLASLKFVEGKLDGSIAKFFNETQLAALVSALDLKENGIVFFAADKYEVSCKALGVLRSHLGEKMKLADPDVIAWAWVVDFPFFEWNEDEKKIDFAHNPFSMPQGGMDALLNKNPIDIVAYQYDIIANGLELSSGAVRNRDSAIMYKAFEMAGYGHEVVDKKFGHMIKAFEYGAPPHCGFAPGIDRLVMLFTGEKNIRSVVPFPKNGRAEEPMVGSPSEVDEKQLKELHIKTDIHE</sequence>
<dbReference type="STRING" id="1798676.A3B90_00870"/>
<dbReference type="Gene3D" id="3.30.1360.30">
    <property type="entry name" value="GAD-like domain"/>
    <property type="match status" value="1"/>
</dbReference>
<reference evidence="9 10" key="1">
    <citation type="journal article" date="2016" name="Nat. Commun.">
        <title>Thousands of microbial genomes shed light on interconnected biogeochemical processes in an aquifer system.</title>
        <authorList>
            <person name="Anantharaman K."/>
            <person name="Brown C.T."/>
            <person name="Hug L.A."/>
            <person name="Sharon I."/>
            <person name="Castelle C.J."/>
            <person name="Probst A.J."/>
            <person name="Thomas B.C."/>
            <person name="Singh A."/>
            <person name="Wilkins M.J."/>
            <person name="Karaoz U."/>
            <person name="Brodie E.L."/>
            <person name="Williams K.H."/>
            <person name="Hubbard S.S."/>
            <person name="Banfield J.F."/>
        </authorList>
    </citation>
    <scope>NUCLEOTIDE SEQUENCE [LARGE SCALE GENOMIC DNA]</scope>
</reference>
<dbReference type="PANTHER" id="PTHR22594">
    <property type="entry name" value="ASPARTYL/LYSYL-TRNA SYNTHETASE"/>
    <property type="match status" value="1"/>
</dbReference>
<dbReference type="InterPro" id="IPR004364">
    <property type="entry name" value="Aa-tRNA-synt_II"/>
</dbReference>
<evidence type="ECO:0000256" key="3">
    <source>
        <dbReference type="ARBA" id="ARBA00022741"/>
    </source>
</evidence>
<feature type="binding site" evidence="7">
    <location>
        <begin position="222"/>
        <end position="224"/>
    </location>
    <ligand>
        <name>ATP</name>
        <dbReference type="ChEBI" id="CHEBI:30616"/>
    </ligand>
</feature>
<dbReference type="HAMAP" id="MF_00044">
    <property type="entry name" value="Asp_tRNA_synth_type1"/>
    <property type="match status" value="1"/>
</dbReference>
<comment type="function">
    <text evidence="7">Catalyzes the attachment of L-aspartate to tRNA(Asp) in a two-step reaction: L-aspartate is first activated by ATP to form Asp-AMP and then transferred to the acceptor end of tRNA(Asp).</text>
</comment>
<comment type="similarity">
    <text evidence="1 7">Belongs to the class-II aminoacyl-tRNA synthetase family. Type 1 subfamily.</text>
</comment>
<keyword evidence="7" id="KW-0963">Cytoplasm</keyword>
<proteinExistence type="inferred from homology"/>
<dbReference type="InterPro" id="IPR047089">
    <property type="entry name" value="Asp-tRNA-ligase_1_N"/>
</dbReference>
<dbReference type="Gene3D" id="2.40.50.140">
    <property type="entry name" value="Nucleic acid-binding proteins"/>
    <property type="match status" value="1"/>
</dbReference>
<dbReference type="Gene3D" id="3.30.930.10">
    <property type="entry name" value="Bira Bifunctional Protein, Domain 2"/>
    <property type="match status" value="1"/>
</dbReference>
<keyword evidence="2 7" id="KW-0436">Ligase</keyword>
<dbReference type="NCBIfam" id="TIGR00459">
    <property type="entry name" value="aspS_bact"/>
    <property type="match status" value="1"/>
</dbReference>
<feature type="binding site" evidence="7">
    <location>
        <position position="482"/>
    </location>
    <ligand>
        <name>ATP</name>
        <dbReference type="ChEBI" id="CHEBI:30616"/>
    </ligand>
</feature>
<name>A0A1F6M4K0_9BACT</name>
<evidence type="ECO:0000256" key="6">
    <source>
        <dbReference type="ARBA" id="ARBA00023146"/>
    </source>
</evidence>
<accession>A0A1F6M4K0</accession>
<feature type="binding site" evidence="7">
    <location>
        <begin position="534"/>
        <end position="537"/>
    </location>
    <ligand>
        <name>ATP</name>
        <dbReference type="ChEBI" id="CHEBI:30616"/>
    </ligand>
</feature>
<organism evidence="9 10">
    <name type="scientific">Candidatus Magasanikbacteria bacterium RIFCSPHIGHO2_02_FULL_41_13</name>
    <dbReference type="NCBI Taxonomy" id="1798676"/>
    <lineage>
        <taxon>Bacteria</taxon>
        <taxon>Candidatus Magasanikiibacteriota</taxon>
    </lineage>
</organism>
<dbReference type="InterPro" id="IPR047090">
    <property type="entry name" value="AspRS_core"/>
</dbReference>
<keyword evidence="3 7" id="KW-0547">Nucleotide-binding</keyword>
<dbReference type="Pfam" id="PF00152">
    <property type="entry name" value="tRNA-synt_2"/>
    <property type="match status" value="1"/>
</dbReference>
<evidence type="ECO:0000256" key="5">
    <source>
        <dbReference type="ARBA" id="ARBA00022917"/>
    </source>
</evidence>
<dbReference type="PANTHER" id="PTHR22594:SF5">
    <property type="entry name" value="ASPARTATE--TRNA LIGASE, MITOCHONDRIAL"/>
    <property type="match status" value="1"/>
</dbReference>
<feature type="binding site" evidence="7">
    <location>
        <position position="176"/>
    </location>
    <ligand>
        <name>L-aspartate</name>
        <dbReference type="ChEBI" id="CHEBI:29991"/>
    </ligand>
</feature>
<dbReference type="GO" id="GO:0004815">
    <property type="term" value="F:aspartate-tRNA ligase activity"/>
    <property type="evidence" value="ECO:0007669"/>
    <property type="project" value="UniProtKB-UniRule"/>
</dbReference>
<keyword evidence="5 7" id="KW-0648">Protein biosynthesis</keyword>
<evidence type="ECO:0000256" key="1">
    <source>
        <dbReference type="ARBA" id="ARBA00006303"/>
    </source>
</evidence>
<dbReference type="InterPro" id="IPR006195">
    <property type="entry name" value="aa-tRNA-synth_II"/>
</dbReference>
<comment type="caution">
    <text evidence="7">Lacks conserved residue(s) required for the propagation of feature annotation.</text>
</comment>
<evidence type="ECO:0000259" key="8">
    <source>
        <dbReference type="PROSITE" id="PS50862"/>
    </source>
</evidence>
<evidence type="ECO:0000256" key="7">
    <source>
        <dbReference type="HAMAP-Rule" id="MF_00044"/>
    </source>
</evidence>
<dbReference type="SUPFAM" id="SSF55261">
    <property type="entry name" value="GAD domain-like"/>
    <property type="match status" value="1"/>
</dbReference>
<dbReference type="InterPro" id="IPR012340">
    <property type="entry name" value="NA-bd_OB-fold"/>
</dbReference>
<dbReference type="InterPro" id="IPR029351">
    <property type="entry name" value="GAD_dom"/>
</dbReference>
<comment type="caution">
    <text evidence="9">The sequence shown here is derived from an EMBL/GenBank/DDBJ whole genome shotgun (WGS) entry which is preliminary data.</text>
</comment>
<dbReference type="InterPro" id="IPR045864">
    <property type="entry name" value="aa-tRNA-synth_II/BPL/LPL"/>
</dbReference>
<evidence type="ECO:0000256" key="2">
    <source>
        <dbReference type="ARBA" id="ARBA00022598"/>
    </source>
</evidence>
<keyword evidence="4 7" id="KW-0067">ATP-binding</keyword>
<dbReference type="SUPFAM" id="SSF50249">
    <property type="entry name" value="Nucleic acid-binding proteins"/>
    <property type="match status" value="1"/>
</dbReference>
<dbReference type="Pfam" id="PF02938">
    <property type="entry name" value="GAD"/>
    <property type="match status" value="1"/>
</dbReference>
<comment type="subunit">
    <text evidence="7">Homodimer.</text>
</comment>
<dbReference type="Pfam" id="PF01336">
    <property type="entry name" value="tRNA_anti-codon"/>
    <property type="match status" value="1"/>
</dbReference>
<dbReference type="GO" id="GO:0005737">
    <property type="term" value="C:cytoplasm"/>
    <property type="evidence" value="ECO:0007669"/>
    <property type="project" value="UniProtKB-SubCell"/>
</dbReference>
<feature type="binding site" evidence="7">
    <location>
        <position position="448"/>
    </location>
    <ligand>
        <name>L-aspartate</name>
        <dbReference type="ChEBI" id="CHEBI:29991"/>
    </ligand>
</feature>